<evidence type="ECO:0000313" key="2">
    <source>
        <dbReference type="EMBL" id="MBD1397172.1"/>
    </source>
</evidence>
<dbReference type="Proteomes" id="UP000625551">
    <property type="component" value="Unassembled WGS sequence"/>
</dbReference>
<dbReference type="RefSeq" id="WP_191183292.1">
    <property type="nucleotide sequence ID" value="NZ_JACXAJ010000002.1"/>
</dbReference>
<protein>
    <submittedName>
        <fullName evidence="2">GNAT family N-acetyltransferase</fullName>
    </submittedName>
</protein>
<accession>A0ABR7XFW9</accession>
<comment type="caution">
    <text evidence="2">The sequence shown here is derived from an EMBL/GenBank/DDBJ whole genome shotgun (WGS) entry which is preliminary data.</text>
</comment>
<dbReference type="PANTHER" id="PTHR43792:SF1">
    <property type="entry name" value="N-ACETYLTRANSFERASE DOMAIN-CONTAINING PROTEIN"/>
    <property type="match status" value="1"/>
</dbReference>
<dbReference type="Gene3D" id="3.40.630.30">
    <property type="match status" value="1"/>
</dbReference>
<dbReference type="PANTHER" id="PTHR43792">
    <property type="entry name" value="GNAT FAMILY, PUTATIVE (AFU_ORTHOLOGUE AFUA_3G00765)-RELATED-RELATED"/>
    <property type="match status" value="1"/>
</dbReference>
<organism evidence="2 3">
    <name type="scientific">Pontibacter aquaedesilientis</name>
    <dbReference type="NCBI Taxonomy" id="2766980"/>
    <lineage>
        <taxon>Bacteria</taxon>
        <taxon>Pseudomonadati</taxon>
        <taxon>Bacteroidota</taxon>
        <taxon>Cytophagia</taxon>
        <taxon>Cytophagales</taxon>
        <taxon>Hymenobacteraceae</taxon>
        <taxon>Pontibacter</taxon>
    </lineage>
</organism>
<feature type="domain" description="N-acetyltransferase" evidence="1">
    <location>
        <begin position="12"/>
        <end position="171"/>
    </location>
</feature>
<dbReference type="InterPro" id="IPR000182">
    <property type="entry name" value="GNAT_dom"/>
</dbReference>
<dbReference type="Pfam" id="PF13302">
    <property type="entry name" value="Acetyltransf_3"/>
    <property type="match status" value="1"/>
</dbReference>
<sequence>MSTYKSFETERLLLKPTTEEDAPLILALLNSPKWLQYIGDRNVRSEADARSYIQTRMIPQLQRLGYSNYTVIRKSDREKMGVCGLYDREGLEGIDIGFAFMPEYEQKGYAFEAASEIKRAALEVFGITRISAITSRGNTASQKLLEKLGLTFSKMVQIPNDKEELMLYEFTIG</sequence>
<evidence type="ECO:0000313" key="3">
    <source>
        <dbReference type="Proteomes" id="UP000625551"/>
    </source>
</evidence>
<dbReference type="InterPro" id="IPR051531">
    <property type="entry name" value="N-acetyltransferase"/>
</dbReference>
<dbReference type="PROSITE" id="PS51186">
    <property type="entry name" value="GNAT"/>
    <property type="match status" value="1"/>
</dbReference>
<dbReference type="EMBL" id="JACXAJ010000002">
    <property type="protein sequence ID" value="MBD1397172.1"/>
    <property type="molecule type" value="Genomic_DNA"/>
</dbReference>
<proteinExistence type="predicted"/>
<gene>
    <name evidence="2" type="ORF">H9Q13_08355</name>
</gene>
<keyword evidence="3" id="KW-1185">Reference proteome</keyword>
<name>A0ABR7XFW9_9BACT</name>
<dbReference type="SUPFAM" id="SSF55729">
    <property type="entry name" value="Acyl-CoA N-acyltransferases (Nat)"/>
    <property type="match status" value="1"/>
</dbReference>
<dbReference type="InterPro" id="IPR016181">
    <property type="entry name" value="Acyl_CoA_acyltransferase"/>
</dbReference>
<evidence type="ECO:0000259" key="1">
    <source>
        <dbReference type="PROSITE" id="PS51186"/>
    </source>
</evidence>
<reference evidence="2 3" key="1">
    <citation type="submission" date="2020-09" db="EMBL/GenBank/DDBJ databases">
        <title>Genome sequencing and assembly of Pontibacter sp.</title>
        <authorList>
            <person name="Chhetri G."/>
        </authorList>
    </citation>
    <scope>NUCLEOTIDE SEQUENCE [LARGE SCALE GENOMIC DNA]</scope>
    <source>
        <strain evidence="2 3">JH31</strain>
    </source>
</reference>